<gene>
    <name evidence="2" type="ORF">EF878_00490</name>
</gene>
<feature type="domain" description="YjiS-like" evidence="1">
    <location>
        <begin position="18"/>
        <end position="53"/>
    </location>
</feature>
<dbReference type="InterPro" id="IPR009506">
    <property type="entry name" value="YjiS-like"/>
</dbReference>
<proteinExistence type="predicted"/>
<name>A0A3N0GDC8_9GAMM</name>
<protein>
    <submittedName>
        <fullName evidence="2">DUF1127 domain-containing protein</fullName>
    </submittedName>
</protein>
<evidence type="ECO:0000313" key="2">
    <source>
        <dbReference type="EMBL" id="RNM10172.1"/>
    </source>
</evidence>
<dbReference type="Proteomes" id="UP000276061">
    <property type="component" value="Unassembled WGS sequence"/>
</dbReference>
<dbReference type="AlphaFoldDB" id="A0A3N0GDC8"/>
<evidence type="ECO:0000313" key="3">
    <source>
        <dbReference type="Proteomes" id="UP000276061"/>
    </source>
</evidence>
<sequence length="57" mass="7016">MTEGKIIVQWKIPIWPSLRRRWRAWRERQAALRTLNNLSNDRLEDIGLTRQDVDRMR</sequence>
<accession>A0A3N0GDC8</accession>
<dbReference type="EMBL" id="RJLR01000003">
    <property type="protein sequence ID" value="RNM10172.1"/>
    <property type="molecule type" value="Genomic_DNA"/>
</dbReference>
<organism evidence="2 3">
    <name type="scientific">Dickeya undicola</name>
    <dbReference type="NCBI Taxonomy" id="1577887"/>
    <lineage>
        <taxon>Bacteria</taxon>
        <taxon>Pseudomonadati</taxon>
        <taxon>Pseudomonadota</taxon>
        <taxon>Gammaproteobacteria</taxon>
        <taxon>Enterobacterales</taxon>
        <taxon>Pectobacteriaceae</taxon>
        <taxon>Dickeya</taxon>
    </lineage>
</organism>
<evidence type="ECO:0000259" key="1">
    <source>
        <dbReference type="Pfam" id="PF06568"/>
    </source>
</evidence>
<comment type="caution">
    <text evidence="2">The sequence shown here is derived from an EMBL/GenBank/DDBJ whole genome shotgun (WGS) entry which is preliminary data.</text>
</comment>
<reference evidence="2 3" key="1">
    <citation type="submission" date="2018-11" db="EMBL/GenBank/DDBJ databases">
        <title>Characterization of surface water Dickeya isolates.</title>
        <authorList>
            <person name="Van Gijsegem F."/>
            <person name="Pedron J."/>
        </authorList>
    </citation>
    <scope>NUCLEOTIDE SEQUENCE [LARGE SCALE GENOMIC DNA]</scope>
    <source>
        <strain evidence="2 3">FVG1-MFV-O17</strain>
    </source>
</reference>
<dbReference type="Pfam" id="PF06568">
    <property type="entry name" value="YjiS-like"/>
    <property type="match status" value="1"/>
</dbReference>